<dbReference type="Pfam" id="PF05065">
    <property type="entry name" value="Phage_capsid"/>
    <property type="match status" value="1"/>
</dbReference>
<protein>
    <submittedName>
        <fullName evidence="3">Phage major capsid protein, HK97 family</fullName>
    </submittedName>
</protein>
<comment type="subcellular location">
    <subcellularLocation>
        <location evidence="1">Virion</location>
    </subcellularLocation>
</comment>
<dbReference type="RefSeq" id="WP_089235366.1">
    <property type="nucleotide sequence ID" value="NZ_FZOY01000013.1"/>
</dbReference>
<evidence type="ECO:0000256" key="1">
    <source>
        <dbReference type="ARBA" id="ARBA00004328"/>
    </source>
</evidence>
<dbReference type="EMBL" id="FZOY01000013">
    <property type="protein sequence ID" value="SNT37578.1"/>
    <property type="molecule type" value="Genomic_DNA"/>
</dbReference>
<dbReference type="OrthoDB" id="7754466at2"/>
<dbReference type="Proteomes" id="UP000198426">
    <property type="component" value="Unassembled WGS sequence"/>
</dbReference>
<feature type="domain" description="Phage capsid-like C-terminal" evidence="2">
    <location>
        <begin position="161"/>
        <end position="274"/>
    </location>
</feature>
<evidence type="ECO:0000313" key="4">
    <source>
        <dbReference type="Proteomes" id="UP000198426"/>
    </source>
</evidence>
<sequence length="432" mass="46245">MLESKKLELRRSEIRQELAVLAAKPEPTEDEVRSMENLDKEYRTAEVRFRAALTAEDTERREAGAELETRSGKEWAEMMGRFEMRQVALALDEGRALDGATAEIVTELREQGGYRGIPVPWAALEKRAGETVASGTPDPISTRPVIDRLFPDSVAGKMGAQMITIESGATEWPVVTSSVSAGWADGETANVAGPSVFATTDKALKPEQNLGIQMRITRKALKQSGAALEQAVRRDMNSAMQAELDKAIFLGTGANGQPLGVVAGASTYGINDTDLSAVPTYAHFLAEVVAFMSANTITSPEQIRALLRPELFGYLEGQVNADLQITEYHRFAWLLAGRQAAPGTFPSNITTTSNALATPSGSPEETSMLLTTSTGGVAPIFCGLWGAVDMIRDPFSDAQSGGLRITALATADVTVARPAQLRLLSGIQLSAS</sequence>
<dbReference type="NCBIfam" id="TIGR01554">
    <property type="entry name" value="major_cap_HK97"/>
    <property type="match status" value="1"/>
</dbReference>
<keyword evidence="4" id="KW-1185">Reference proteome</keyword>
<proteinExistence type="predicted"/>
<reference evidence="3 4" key="1">
    <citation type="submission" date="2017-06" db="EMBL/GenBank/DDBJ databases">
        <authorList>
            <person name="Kim H.J."/>
            <person name="Triplett B.A."/>
        </authorList>
    </citation>
    <scope>NUCLEOTIDE SEQUENCE [LARGE SCALE GENOMIC DNA]</scope>
    <source>
        <strain evidence="3 4">DSM 29339</strain>
    </source>
</reference>
<name>A0A239M604_9RHOB</name>
<dbReference type="InterPro" id="IPR054612">
    <property type="entry name" value="Phage_capsid-like_C"/>
</dbReference>
<organism evidence="3 4">
    <name type="scientific">Tropicimonas sediminicola</name>
    <dbReference type="NCBI Taxonomy" id="1031541"/>
    <lineage>
        <taxon>Bacteria</taxon>
        <taxon>Pseudomonadati</taxon>
        <taxon>Pseudomonadota</taxon>
        <taxon>Alphaproteobacteria</taxon>
        <taxon>Rhodobacterales</taxon>
        <taxon>Roseobacteraceae</taxon>
        <taxon>Tropicimonas</taxon>
    </lineage>
</organism>
<gene>
    <name evidence="3" type="ORF">SAMN05421757_11326</name>
</gene>
<evidence type="ECO:0000259" key="2">
    <source>
        <dbReference type="Pfam" id="PF05065"/>
    </source>
</evidence>
<dbReference type="AlphaFoldDB" id="A0A239M604"/>
<accession>A0A239M604</accession>
<dbReference type="SUPFAM" id="SSF56563">
    <property type="entry name" value="Major capsid protein gp5"/>
    <property type="match status" value="1"/>
</dbReference>
<dbReference type="InterPro" id="IPR024455">
    <property type="entry name" value="Phage_capsid"/>
</dbReference>
<evidence type="ECO:0000313" key="3">
    <source>
        <dbReference type="EMBL" id="SNT37578.1"/>
    </source>
</evidence>